<dbReference type="SUPFAM" id="SSF53187">
    <property type="entry name" value="Zn-dependent exopeptidases"/>
    <property type="match status" value="1"/>
</dbReference>
<keyword evidence="1" id="KW-0378">Hydrolase</keyword>
<proteinExistence type="predicted"/>
<name>A0ABT4YS20_9VIBR</name>
<keyword evidence="2" id="KW-1185">Reference proteome</keyword>
<dbReference type="Proteomes" id="UP001210678">
    <property type="component" value="Unassembled WGS sequence"/>
</dbReference>
<accession>A0ABT4YS20</accession>
<evidence type="ECO:0000313" key="1">
    <source>
        <dbReference type="EMBL" id="MDB1124202.1"/>
    </source>
</evidence>
<comment type="caution">
    <text evidence="1">The sequence shown here is derived from an EMBL/GenBank/DDBJ whole genome shotgun (WGS) entry which is preliminary data.</text>
</comment>
<dbReference type="NCBIfam" id="TIGR02017">
    <property type="entry name" value="hutG_amidohyd"/>
    <property type="match status" value="1"/>
</dbReference>
<evidence type="ECO:0000313" key="2">
    <source>
        <dbReference type="Proteomes" id="UP001210678"/>
    </source>
</evidence>
<dbReference type="GO" id="GO:0050129">
    <property type="term" value="F:N-formylglutamate deformylase activity"/>
    <property type="evidence" value="ECO:0007669"/>
    <property type="project" value="UniProtKB-EC"/>
</dbReference>
<protein>
    <submittedName>
        <fullName evidence="1">N-formylglutamate deformylase</fullName>
        <ecNumber evidence="1">3.5.1.68</ecNumber>
    </submittedName>
</protein>
<dbReference type="Gene3D" id="3.40.630.40">
    <property type="entry name" value="Zn-dependent exopeptidases"/>
    <property type="match status" value="1"/>
</dbReference>
<gene>
    <name evidence="1" type="primary">hutG</name>
    <name evidence="1" type="ORF">PGX00_11280</name>
</gene>
<organism evidence="1 2">
    <name type="scientific">Vibrio algarum</name>
    <dbReference type="NCBI Taxonomy" id="3020714"/>
    <lineage>
        <taxon>Bacteria</taxon>
        <taxon>Pseudomonadati</taxon>
        <taxon>Pseudomonadota</taxon>
        <taxon>Gammaproteobacteria</taxon>
        <taxon>Vibrionales</taxon>
        <taxon>Vibrionaceae</taxon>
        <taxon>Vibrio</taxon>
    </lineage>
</organism>
<dbReference type="EC" id="3.5.1.68" evidence="1"/>
<dbReference type="InterPro" id="IPR010247">
    <property type="entry name" value="HutG_amidohyd"/>
</dbReference>
<dbReference type="Pfam" id="PF05013">
    <property type="entry name" value="FGase"/>
    <property type="match status" value="1"/>
</dbReference>
<reference evidence="1 2" key="1">
    <citation type="submission" date="2023-01" db="EMBL/GenBank/DDBJ databases">
        <title>Vibrio sp. KJ40-1 sp.nov, isolated from marine algae.</title>
        <authorList>
            <person name="Butt M."/>
            <person name="Kim J.M.J."/>
            <person name="Jeon C.O.C."/>
        </authorList>
    </citation>
    <scope>NUCLEOTIDE SEQUENCE [LARGE SCALE GENOMIC DNA]</scope>
    <source>
        <strain evidence="1 2">KJ40-1</strain>
    </source>
</reference>
<dbReference type="InterPro" id="IPR007709">
    <property type="entry name" value="N-FG_amidohydro"/>
</dbReference>
<dbReference type="EMBL" id="JAQLOI010000001">
    <property type="protein sequence ID" value="MDB1124202.1"/>
    <property type="molecule type" value="Genomic_DNA"/>
</dbReference>
<dbReference type="RefSeq" id="WP_272136281.1">
    <property type="nucleotide sequence ID" value="NZ_JAQLOI010000001.1"/>
</dbReference>
<sequence length="288" mass="32489">MDKQESPLFKIDPPYHFVKGDSPVLVSIPHAGLSLLPEMTNALSEEAKSLPDTDWYVPELYDFLPQLSVSVISANYSRYVIDLNRPEDDKPLYNSKTTGLFPDILFSEQPIFLKDGQHSESRKDQIKNEIWQPYHQKIATELARIKAKFGYAILLDAHSIAAQVPMLFDGKLPDFNFGNNDGTSCSTKLLTCADKVVATSHYSHVCNGRFKGGHITRFFGQPDQNIHAMQLELSQSTYLKSGLKGYQIDIAKKQTISPLLKQMITALIDTGTKMYSQEKRKINEVDDE</sequence>